<dbReference type="SMART" id="SM00448">
    <property type="entry name" value="REC"/>
    <property type="match status" value="1"/>
</dbReference>
<dbReference type="EMBL" id="JBHSMJ010000022">
    <property type="protein sequence ID" value="MFC5449983.1"/>
    <property type="molecule type" value="Genomic_DNA"/>
</dbReference>
<dbReference type="SUPFAM" id="SSF52172">
    <property type="entry name" value="CheY-like"/>
    <property type="match status" value="1"/>
</dbReference>
<dbReference type="InterPro" id="IPR011006">
    <property type="entry name" value="CheY-like_superfamily"/>
</dbReference>
<dbReference type="InterPro" id="IPR018062">
    <property type="entry name" value="HTH_AraC-typ_CS"/>
</dbReference>
<dbReference type="PRINTS" id="PR00032">
    <property type="entry name" value="HTHARAC"/>
</dbReference>
<dbReference type="Gene3D" id="1.10.10.60">
    <property type="entry name" value="Homeodomain-like"/>
    <property type="match status" value="2"/>
</dbReference>
<dbReference type="InterPro" id="IPR020449">
    <property type="entry name" value="Tscrpt_reg_AraC-type_HTH"/>
</dbReference>
<evidence type="ECO:0000256" key="4">
    <source>
        <dbReference type="PROSITE-ProRule" id="PRU00169"/>
    </source>
</evidence>
<protein>
    <submittedName>
        <fullName evidence="7">Helix-turn-helix domain-containing protein</fullName>
    </submittedName>
</protein>
<accession>A0ABW0K9E6</accession>
<keyword evidence="3" id="KW-0804">Transcription</keyword>
<evidence type="ECO:0000313" key="7">
    <source>
        <dbReference type="EMBL" id="MFC5449983.1"/>
    </source>
</evidence>
<dbReference type="Pfam" id="PF00072">
    <property type="entry name" value="Response_reg"/>
    <property type="match status" value="1"/>
</dbReference>
<evidence type="ECO:0000313" key="8">
    <source>
        <dbReference type="Proteomes" id="UP001596044"/>
    </source>
</evidence>
<reference evidence="8" key="1">
    <citation type="journal article" date="2019" name="Int. J. Syst. Evol. Microbiol.">
        <title>The Global Catalogue of Microorganisms (GCM) 10K type strain sequencing project: providing services to taxonomists for standard genome sequencing and annotation.</title>
        <authorList>
            <consortium name="The Broad Institute Genomics Platform"/>
            <consortium name="The Broad Institute Genome Sequencing Center for Infectious Disease"/>
            <person name="Wu L."/>
            <person name="Ma J."/>
        </authorList>
    </citation>
    <scope>NUCLEOTIDE SEQUENCE [LARGE SCALE GENOMIC DNA]</scope>
    <source>
        <strain evidence="8">KACC 11904</strain>
    </source>
</reference>
<proteinExistence type="predicted"/>
<evidence type="ECO:0000259" key="6">
    <source>
        <dbReference type="PROSITE" id="PS50110"/>
    </source>
</evidence>
<dbReference type="InterPro" id="IPR018060">
    <property type="entry name" value="HTH_AraC"/>
</dbReference>
<keyword evidence="1" id="KW-0805">Transcription regulation</keyword>
<dbReference type="PROSITE" id="PS50110">
    <property type="entry name" value="RESPONSE_REGULATORY"/>
    <property type="match status" value="1"/>
</dbReference>
<comment type="caution">
    <text evidence="7">The sequence shown here is derived from an EMBL/GenBank/DDBJ whole genome shotgun (WGS) entry which is preliminary data.</text>
</comment>
<keyword evidence="8" id="KW-1185">Reference proteome</keyword>
<dbReference type="RefSeq" id="WP_377525316.1">
    <property type="nucleotide sequence ID" value="NZ_JBHSMJ010000022.1"/>
</dbReference>
<dbReference type="Gene3D" id="3.40.50.2300">
    <property type="match status" value="1"/>
</dbReference>
<dbReference type="SUPFAM" id="SSF46689">
    <property type="entry name" value="Homeodomain-like"/>
    <property type="match status" value="2"/>
</dbReference>
<feature type="modified residue" description="4-aspartylphosphate" evidence="4">
    <location>
        <position position="56"/>
    </location>
</feature>
<dbReference type="PROSITE" id="PS01124">
    <property type="entry name" value="HTH_ARAC_FAMILY_2"/>
    <property type="match status" value="1"/>
</dbReference>
<dbReference type="Proteomes" id="UP001596044">
    <property type="component" value="Unassembled WGS sequence"/>
</dbReference>
<keyword evidence="4" id="KW-0597">Phosphoprotein</keyword>
<dbReference type="CDD" id="cd17536">
    <property type="entry name" value="REC_YesN-like"/>
    <property type="match status" value="1"/>
</dbReference>
<gene>
    <name evidence="7" type="ORF">ACFPOG_17170</name>
</gene>
<keyword evidence="2" id="KW-0238">DNA-binding</keyword>
<dbReference type="SMART" id="SM00342">
    <property type="entry name" value="HTH_ARAC"/>
    <property type="match status" value="1"/>
</dbReference>
<dbReference type="InterPro" id="IPR009057">
    <property type="entry name" value="Homeodomain-like_sf"/>
</dbReference>
<dbReference type="PROSITE" id="PS00041">
    <property type="entry name" value="HTH_ARAC_FAMILY_1"/>
    <property type="match status" value="1"/>
</dbReference>
<dbReference type="InterPro" id="IPR001789">
    <property type="entry name" value="Sig_transdc_resp-reg_receiver"/>
</dbReference>
<dbReference type="Pfam" id="PF12833">
    <property type="entry name" value="HTH_18"/>
    <property type="match status" value="1"/>
</dbReference>
<evidence type="ECO:0000256" key="2">
    <source>
        <dbReference type="ARBA" id="ARBA00023125"/>
    </source>
</evidence>
<name>A0ABW0K9E6_9BACL</name>
<evidence type="ECO:0000256" key="1">
    <source>
        <dbReference type="ARBA" id="ARBA00023015"/>
    </source>
</evidence>
<organism evidence="7 8">
    <name type="scientific">Paenibacillus aestuarii</name>
    <dbReference type="NCBI Taxonomy" id="516965"/>
    <lineage>
        <taxon>Bacteria</taxon>
        <taxon>Bacillati</taxon>
        <taxon>Bacillota</taxon>
        <taxon>Bacilli</taxon>
        <taxon>Bacillales</taxon>
        <taxon>Paenibacillaceae</taxon>
        <taxon>Paenibacillus</taxon>
    </lineage>
</organism>
<feature type="domain" description="HTH araC/xylS-type" evidence="5">
    <location>
        <begin position="431"/>
        <end position="528"/>
    </location>
</feature>
<dbReference type="PANTHER" id="PTHR43280:SF2">
    <property type="entry name" value="HTH-TYPE TRANSCRIPTIONAL REGULATOR EXSA"/>
    <property type="match status" value="1"/>
</dbReference>
<evidence type="ECO:0000259" key="5">
    <source>
        <dbReference type="PROSITE" id="PS01124"/>
    </source>
</evidence>
<sequence>MFRVMIVDDEPLVRLALGTIIPWRDLECEVVAEAADGREAWERIATDQDIDLMIIDMSMPVMDANALLSKMKEANLTNAPLSIVLSAHSDFDFVRKAFLLGALDYIMKANLDPEHIIPVIHKAVRKLKENAASSWRTDPYNDSDRKQREIWLRGLFREKDYFYSLNLTQDDSFQRWVSQYANSQHVIVSILPDERLDNIEHLSNIIRQGLESLKIPFQLIQIKEDEHALLLCFESRDSYLNVRARVIELLDSLCNTVKNFLNVTLSVGVADSCTDWKIWHSRYIQARHLACLRFSEGPGRVYYPESVSVDVGPPIAPWDYRDMMQLIEKGDTQWQQKLLAGLKQLNELSKMTLESSLPVYEELIWNIGAWLHAQAMNWNQVLETRRRPYEIVEQFMFREDLHAWIEQLVVLLADVLHSEKQREDYSQRLVERVKRYIEQNYCNPITLGQVSEWAQVTESHLSKQFVKETGEHFIEHVTKLRINEAARLIESDMRMYEIALKVGYENPEHFSRVFKKYRGMSPQKYRDAYAWKKK</sequence>
<evidence type="ECO:0000256" key="3">
    <source>
        <dbReference type="ARBA" id="ARBA00023163"/>
    </source>
</evidence>
<feature type="domain" description="Response regulatory" evidence="6">
    <location>
        <begin position="3"/>
        <end position="123"/>
    </location>
</feature>
<dbReference type="PANTHER" id="PTHR43280">
    <property type="entry name" value="ARAC-FAMILY TRANSCRIPTIONAL REGULATOR"/>
    <property type="match status" value="1"/>
</dbReference>